<gene>
    <name evidence="1" type="ORF">NPD8_3927</name>
</gene>
<geneLocation type="plasmid" evidence="1">
    <name>pNPD8_2</name>
</geneLocation>
<reference evidence="1" key="1">
    <citation type="submission" date="2016-05" db="EMBL/GenBank/DDBJ databases">
        <authorList>
            <person name="Lavstsen T."/>
            <person name="Jespersen J.S."/>
        </authorList>
    </citation>
    <scope>NUCLEOTIDE SEQUENCE</scope>
    <source>
        <strain evidence="1">CDC69096</strain>
        <plasmid evidence="1">pNPD8_2</plasmid>
    </source>
</reference>
<accession>A0A1L7JMW7</accession>
<name>A0A1L7JMW7_CLOBO</name>
<protein>
    <submittedName>
        <fullName evidence="1">Uncharacterized protein</fullName>
    </submittedName>
</protein>
<dbReference type="AlphaFoldDB" id="A0A1L7JMW7"/>
<keyword evidence="1" id="KW-0614">Plasmid</keyword>
<sequence length="66" mass="7973">MQVVRGGKGRNKKMKALERFREKERNFARNYNHFLSYNIVKFALDNKAEQINLELLEMKKLKINLF</sequence>
<evidence type="ECO:0000313" key="1">
    <source>
        <dbReference type="EMBL" id="APU87056.1"/>
    </source>
</evidence>
<dbReference type="EMBL" id="CP015706">
    <property type="protein sequence ID" value="APU87056.1"/>
    <property type="molecule type" value="Genomic_DNA"/>
</dbReference>
<proteinExistence type="predicted"/>
<organism evidence="1">
    <name type="scientific">Clostridium botulinum</name>
    <dbReference type="NCBI Taxonomy" id="1491"/>
    <lineage>
        <taxon>Bacteria</taxon>
        <taxon>Bacillati</taxon>
        <taxon>Bacillota</taxon>
        <taxon>Clostridia</taxon>
        <taxon>Eubacteriales</taxon>
        <taxon>Clostridiaceae</taxon>
        <taxon>Clostridium</taxon>
    </lineage>
</organism>